<evidence type="ECO:0000256" key="1">
    <source>
        <dbReference type="SAM" id="Phobius"/>
    </source>
</evidence>
<keyword evidence="1" id="KW-0812">Transmembrane</keyword>
<organism evidence="2 3">
    <name type="scientific">Nostoc minutum NIES-26</name>
    <dbReference type="NCBI Taxonomy" id="1844469"/>
    <lineage>
        <taxon>Bacteria</taxon>
        <taxon>Bacillati</taxon>
        <taxon>Cyanobacteriota</taxon>
        <taxon>Cyanophyceae</taxon>
        <taxon>Nostocales</taxon>
        <taxon>Nostocaceae</taxon>
        <taxon>Nostoc</taxon>
    </lineage>
</organism>
<feature type="transmembrane region" description="Helical" evidence="1">
    <location>
        <begin position="56"/>
        <end position="79"/>
    </location>
</feature>
<gene>
    <name evidence="2" type="ORF">A6770_29560</name>
</gene>
<proteinExistence type="predicted"/>
<keyword evidence="3" id="KW-1185">Reference proteome</keyword>
<keyword evidence="1" id="KW-0472">Membrane</keyword>
<reference evidence="2" key="1">
    <citation type="submission" date="2016-04" db="EMBL/GenBank/DDBJ databases">
        <authorList>
            <person name="Tabuchi Yagui T.R."/>
        </authorList>
    </citation>
    <scope>NUCLEOTIDE SEQUENCE [LARGE SCALE GENOMIC DNA]</scope>
    <source>
        <strain evidence="2">NIES-26</strain>
    </source>
</reference>
<evidence type="ECO:0000313" key="2">
    <source>
        <dbReference type="EMBL" id="RCJ22801.1"/>
    </source>
</evidence>
<protein>
    <submittedName>
        <fullName evidence="2">Uncharacterized protein</fullName>
    </submittedName>
</protein>
<sequence length="164" mass="17913">MVNKIATTFEQDHQLPHSKQFYWWHFLISVVWLTVLMLGYSGLGWTLWLDGSFSQVGVVMLMLAIAAVRACILTGFYVWAGLLSLTFGSAWILAGASISSGFLGLAVAIALSWIGIFTLDVALDQSVENLLEIELSRTEVFLILVAVCGTGAIAGWILPILYVT</sequence>
<name>A0A367QGE6_9NOSO</name>
<feature type="transmembrane region" description="Helical" evidence="1">
    <location>
        <begin position="140"/>
        <end position="162"/>
    </location>
</feature>
<comment type="caution">
    <text evidence="2">The sequence shown here is derived from an EMBL/GenBank/DDBJ whole genome shotgun (WGS) entry which is preliminary data.</text>
</comment>
<feature type="transmembrane region" description="Helical" evidence="1">
    <location>
        <begin position="91"/>
        <end position="119"/>
    </location>
</feature>
<keyword evidence="1" id="KW-1133">Transmembrane helix</keyword>
<dbReference type="Proteomes" id="UP000252107">
    <property type="component" value="Unassembled WGS sequence"/>
</dbReference>
<dbReference type="AlphaFoldDB" id="A0A367QGE6"/>
<dbReference type="EMBL" id="LXQD01000324">
    <property type="protein sequence ID" value="RCJ22801.1"/>
    <property type="molecule type" value="Genomic_DNA"/>
</dbReference>
<evidence type="ECO:0000313" key="3">
    <source>
        <dbReference type="Proteomes" id="UP000252107"/>
    </source>
</evidence>
<feature type="transmembrane region" description="Helical" evidence="1">
    <location>
        <begin position="22"/>
        <end position="49"/>
    </location>
</feature>
<accession>A0A367QGE6</accession>